<dbReference type="KEGG" id="dalk:DSCA_11750"/>
<name>A0A5K7YFJ6_9BACT</name>
<dbReference type="EMBL" id="AP021874">
    <property type="protein sequence ID" value="BBO67245.1"/>
    <property type="molecule type" value="Genomic_DNA"/>
</dbReference>
<accession>A0A5K7YFJ6</accession>
<dbReference type="Proteomes" id="UP000427906">
    <property type="component" value="Chromosome"/>
</dbReference>
<sequence length="83" mass="9642">MNEMHKTVTLRLKDDVYKIFSQMAKSENRSLSNLIETAALKNIRERQFVDDVELAEILSNEDLLERLKEGSIEAKQSKGRFVE</sequence>
<dbReference type="GO" id="GO:0006355">
    <property type="term" value="P:regulation of DNA-templated transcription"/>
    <property type="evidence" value="ECO:0007669"/>
    <property type="project" value="InterPro"/>
</dbReference>
<dbReference type="AlphaFoldDB" id="A0A5K7YFJ6"/>
<organism evidence="1 2">
    <name type="scientific">Desulfosarcina alkanivorans</name>
    <dbReference type="NCBI Taxonomy" id="571177"/>
    <lineage>
        <taxon>Bacteria</taxon>
        <taxon>Pseudomonadati</taxon>
        <taxon>Thermodesulfobacteriota</taxon>
        <taxon>Desulfobacteria</taxon>
        <taxon>Desulfobacterales</taxon>
        <taxon>Desulfosarcinaceae</taxon>
        <taxon>Desulfosarcina</taxon>
    </lineage>
</organism>
<proteinExistence type="predicted"/>
<dbReference type="InterPro" id="IPR010985">
    <property type="entry name" value="Ribbon_hlx_hlx"/>
</dbReference>
<keyword evidence="2" id="KW-1185">Reference proteome</keyword>
<evidence type="ECO:0000313" key="2">
    <source>
        <dbReference type="Proteomes" id="UP000427906"/>
    </source>
</evidence>
<gene>
    <name evidence="1" type="ORF">DSCA_11750</name>
</gene>
<protein>
    <submittedName>
        <fullName evidence="1">Uncharacterized protein</fullName>
    </submittedName>
</protein>
<reference evidence="1 2" key="1">
    <citation type="submission" date="2019-11" db="EMBL/GenBank/DDBJ databases">
        <title>Comparative genomics of hydrocarbon-degrading Desulfosarcina strains.</title>
        <authorList>
            <person name="Watanabe M."/>
            <person name="Kojima H."/>
            <person name="Fukui M."/>
        </authorList>
    </citation>
    <scope>NUCLEOTIDE SEQUENCE [LARGE SCALE GENOMIC DNA]</scope>
    <source>
        <strain evidence="1 2">PL12</strain>
    </source>
</reference>
<dbReference type="SUPFAM" id="SSF47598">
    <property type="entry name" value="Ribbon-helix-helix"/>
    <property type="match status" value="1"/>
</dbReference>
<evidence type="ECO:0000313" key="1">
    <source>
        <dbReference type="EMBL" id="BBO67245.1"/>
    </source>
</evidence>